<dbReference type="OrthoDB" id="418142at2759"/>
<dbReference type="EMBL" id="CCYD01002047">
    <property type="protein sequence ID" value="CEG46435.1"/>
    <property type="molecule type" value="Genomic_DNA"/>
</dbReference>
<dbReference type="STRING" id="4781.A0A0N7L793"/>
<name>A0A0N7L793_PLAHL</name>
<comment type="similarity">
    <text evidence="1">Belongs to the UPF0489 family.</text>
</comment>
<dbReference type="AlphaFoldDB" id="A0A0N7L793"/>
<keyword evidence="3" id="KW-1185">Reference proteome</keyword>
<dbReference type="Pfam" id="PF12640">
    <property type="entry name" value="UPF0489"/>
    <property type="match status" value="1"/>
</dbReference>
<reference evidence="3" key="1">
    <citation type="submission" date="2014-09" db="EMBL/GenBank/DDBJ databases">
        <authorList>
            <person name="Sharma Rahul"/>
            <person name="Thines Marco"/>
        </authorList>
    </citation>
    <scope>NUCLEOTIDE SEQUENCE [LARGE SCALE GENOMIC DNA]</scope>
</reference>
<evidence type="ECO:0000256" key="1">
    <source>
        <dbReference type="ARBA" id="ARBA00007099"/>
    </source>
</evidence>
<protein>
    <submittedName>
        <fullName evidence="2">Uncharacterized protein family UPF0489</fullName>
    </submittedName>
</protein>
<evidence type="ECO:0000313" key="2">
    <source>
        <dbReference type="EMBL" id="CEG46435.1"/>
    </source>
</evidence>
<accession>A0A0N7L793</accession>
<organism evidence="2 3">
    <name type="scientific">Plasmopara halstedii</name>
    <name type="common">Downy mildew of sunflower</name>
    <dbReference type="NCBI Taxonomy" id="4781"/>
    <lineage>
        <taxon>Eukaryota</taxon>
        <taxon>Sar</taxon>
        <taxon>Stramenopiles</taxon>
        <taxon>Oomycota</taxon>
        <taxon>Peronosporomycetes</taxon>
        <taxon>Peronosporales</taxon>
        <taxon>Peronosporaceae</taxon>
        <taxon>Plasmopara</taxon>
    </lineage>
</organism>
<dbReference type="GeneID" id="36397892"/>
<sequence>MTTVVIVDDHHHCLPDIHLAIRQHCLPFSHIHVIHVDAHPDLSFSANIDTNVIFDPEKLYDTLDESIAGIAEFLLPLVFAGHVNQITWLKPSWATQMPCGAFQKLKVGRRNLNGAMGVTCGLPHFVEDELYCSVEEMNPSSTKAWDLFVTEMKSSFDDGATVATNAISTARTNTEAFILDIDLDYFSTWNPFRKGLEMHIDHAAMKIVTQVFTSVRYKVTPLDSMQPKQRDFERREFGLWMNRLEAADKMENASKRGNLNEPRLSYAAFLKLVRNRRSEFTTHKRRGSSRSQSGAKRRVLKEQLEIRALINELELIRHSLVKKSPKCNVIMSRSGNERTQIGLLHATIPNLSDTSSIIGDASTDGTVSAGDVSTTETYLPIMSKQGGSTDDVVVSRSKLNLMLQMAQETLEAQKKLLEEVLISFTGLWKLLAEYFWEDFRHKKEIEKSLAAYQLTDFIPCWTCYHQ</sequence>
<dbReference type="Proteomes" id="UP000054928">
    <property type="component" value="Unassembled WGS sequence"/>
</dbReference>
<evidence type="ECO:0000313" key="3">
    <source>
        <dbReference type="Proteomes" id="UP000054928"/>
    </source>
</evidence>
<dbReference type="InterPro" id="IPR024131">
    <property type="entry name" value="UPF0489"/>
</dbReference>
<dbReference type="PANTHER" id="PTHR13225">
    <property type="entry name" value="MISEXPRESSION SUPPRESSOR OF RAS 6"/>
    <property type="match status" value="1"/>
</dbReference>
<dbReference type="RefSeq" id="XP_024582804.1">
    <property type="nucleotide sequence ID" value="XM_024717291.1"/>
</dbReference>
<proteinExistence type="inferred from homology"/>
<dbReference type="PANTHER" id="PTHR13225:SF3">
    <property type="entry name" value="UPF0489 PROTEIN C5ORF22"/>
    <property type="match status" value="1"/>
</dbReference>